<protein>
    <submittedName>
        <fullName evidence="3">Expressed protein</fullName>
    </submittedName>
</protein>
<keyword evidence="4" id="KW-1185">Reference proteome</keyword>
<feature type="coiled-coil region" evidence="1">
    <location>
        <begin position="743"/>
        <end position="777"/>
    </location>
</feature>
<feature type="compositionally biased region" description="Basic residues" evidence="2">
    <location>
        <begin position="20"/>
        <end position="31"/>
    </location>
</feature>
<evidence type="ECO:0000256" key="1">
    <source>
        <dbReference type="SAM" id="Coils"/>
    </source>
</evidence>
<proteinExistence type="predicted"/>
<dbReference type="Proteomes" id="UP001153365">
    <property type="component" value="Unassembled WGS sequence"/>
</dbReference>
<evidence type="ECO:0000256" key="2">
    <source>
        <dbReference type="SAM" id="MobiDB-lite"/>
    </source>
</evidence>
<feature type="compositionally biased region" description="Basic and acidic residues" evidence="2">
    <location>
        <begin position="8"/>
        <end position="19"/>
    </location>
</feature>
<gene>
    <name evidence="3" type="ORF">PPACK8108_LOCUS11068</name>
</gene>
<dbReference type="AlphaFoldDB" id="A0AAV0B212"/>
<dbReference type="EMBL" id="CALTRL010002549">
    <property type="protein sequence ID" value="CAH7675977.1"/>
    <property type="molecule type" value="Genomic_DNA"/>
</dbReference>
<feature type="coiled-coil region" evidence="1">
    <location>
        <begin position="490"/>
        <end position="629"/>
    </location>
</feature>
<feature type="coiled-coil region" evidence="1">
    <location>
        <begin position="140"/>
        <end position="334"/>
    </location>
</feature>
<evidence type="ECO:0000313" key="4">
    <source>
        <dbReference type="Proteomes" id="UP001153365"/>
    </source>
</evidence>
<feature type="compositionally biased region" description="Basic and acidic residues" evidence="2">
    <location>
        <begin position="83"/>
        <end position="96"/>
    </location>
</feature>
<feature type="compositionally biased region" description="Basic and acidic residues" evidence="2">
    <location>
        <begin position="58"/>
        <end position="67"/>
    </location>
</feature>
<feature type="region of interest" description="Disordered" evidence="2">
    <location>
        <begin position="1"/>
        <end position="108"/>
    </location>
</feature>
<keyword evidence="1" id="KW-0175">Coiled coil</keyword>
<name>A0AAV0B212_PHAPC</name>
<comment type="caution">
    <text evidence="3">The sequence shown here is derived from an EMBL/GenBank/DDBJ whole genome shotgun (WGS) entry which is preliminary data.</text>
</comment>
<accession>A0AAV0B212</accession>
<evidence type="ECO:0000313" key="3">
    <source>
        <dbReference type="EMBL" id="CAH7675977.1"/>
    </source>
</evidence>
<feature type="compositionally biased region" description="Polar residues" evidence="2">
    <location>
        <begin position="97"/>
        <end position="108"/>
    </location>
</feature>
<feature type="compositionally biased region" description="Low complexity" evidence="2">
    <location>
        <begin position="34"/>
        <end position="47"/>
    </location>
</feature>
<feature type="coiled-coil region" evidence="1">
    <location>
        <begin position="665"/>
        <end position="699"/>
    </location>
</feature>
<organism evidence="3 4">
    <name type="scientific">Phakopsora pachyrhizi</name>
    <name type="common">Asian soybean rust disease fungus</name>
    <dbReference type="NCBI Taxonomy" id="170000"/>
    <lineage>
        <taxon>Eukaryota</taxon>
        <taxon>Fungi</taxon>
        <taxon>Dikarya</taxon>
        <taxon>Basidiomycota</taxon>
        <taxon>Pucciniomycotina</taxon>
        <taxon>Pucciniomycetes</taxon>
        <taxon>Pucciniales</taxon>
        <taxon>Phakopsoraceae</taxon>
        <taxon>Phakopsora</taxon>
    </lineage>
</organism>
<sequence length="786" mass="89872">MVESLDPSSDRAEKAARAKDRLKKFQAKKRAKESVNPSISSSDPISNHTPIHPSPSTERFDLTDDRFSVGSDPTDGGPIVDGNDDKINHTPPDRTRSTVSKLSPSTEIPKSFKDSQIVLSESDGVSKIVDPKDSSQRQTIALLVNEKSVLNDQLESYRKRVEDLNHDIEKHQNALTFQMNFSNEELENSKTSINNLNSQLLDSNNLITALRQELDRKRSELQDLNQSQSNGTEEVVIRDYEAKLRMKQNHSDAVESELSRLKDLIKSQDDQSREQAGALDQLNRVIKGLRNDLDLKDQSSTSLSSQLEDLRILRIDTQNELSSTQSQLQESQSELLKLRSHTDSTRSKLSCLQDSYDSLSSKLPLIEKQLLESNSRRDSLQRDNQSLLANLEELRIKTVELTDIKVESGERLEESKKLAQDRNELLLIKDQELREQRQAQELEKQTFEQHIITLRGQVEDQDRNFLQIRTGLDEEIEKNRQCLNSLASQLQDSQLQLSQSLQKLQDAQKAQEDSEARNDILETEKSKLEAQNFDRDQSLRLSNDEAERLRDQIELLAKDLDLEKGQRLELEKQKLQTRQELESLRSTTVEQSAKLDDYEKTVEGKLNLLEQANDRVSKLESQNRDLSQSLSSSDSRVESLQAEFKDAQKCLREHQVTLQSRIDEIREKSNLLESASKKISELEGALELAKVDSKDLSDKFDKAKLEHKKQFNDYSQRLTETEARAVDELGNSNMRYQELQIFSESLQAQLNQSHADREEMKNRLESLESELLASQRIGAPIGDRET</sequence>
<reference evidence="3" key="1">
    <citation type="submission" date="2022-06" db="EMBL/GenBank/DDBJ databases">
        <authorList>
            <consortium name="SYNGENTA / RWTH Aachen University"/>
        </authorList>
    </citation>
    <scope>NUCLEOTIDE SEQUENCE</scope>
</reference>